<keyword evidence="2" id="KW-1185">Reference proteome</keyword>
<comment type="caution">
    <text evidence="1">The sequence shown here is derived from an EMBL/GenBank/DDBJ whole genome shotgun (WGS) entry which is preliminary data.</text>
</comment>
<name>A0A9Q3BU56_9BASI</name>
<protein>
    <submittedName>
        <fullName evidence="1">Uncharacterized protein</fullName>
    </submittedName>
</protein>
<dbReference type="AlphaFoldDB" id="A0A9Q3BU56"/>
<proteinExistence type="predicted"/>
<dbReference type="Proteomes" id="UP000765509">
    <property type="component" value="Unassembled WGS sequence"/>
</dbReference>
<sequence length="96" mass="11527">MTQPHLKDFEFPRDYPLQKASAIRRNEDLRGKEVEADQSHRIWKNEPSPNFQYGLQQKASRRGLHRIRTFYSYPSSPQRTYLMENVRQEVLPRVPL</sequence>
<evidence type="ECO:0000313" key="2">
    <source>
        <dbReference type="Proteomes" id="UP000765509"/>
    </source>
</evidence>
<accession>A0A9Q3BU56</accession>
<reference evidence="1" key="1">
    <citation type="submission" date="2021-03" db="EMBL/GenBank/DDBJ databases">
        <title>Draft genome sequence of rust myrtle Austropuccinia psidii MF-1, a brazilian biotype.</title>
        <authorList>
            <person name="Quecine M.C."/>
            <person name="Pachon D.M.R."/>
            <person name="Bonatelli M.L."/>
            <person name="Correr F.H."/>
            <person name="Franceschini L.M."/>
            <person name="Leite T.F."/>
            <person name="Margarido G.R.A."/>
            <person name="Almeida C.A."/>
            <person name="Ferrarezi J.A."/>
            <person name="Labate C.A."/>
        </authorList>
    </citation>
    <scope>NUCLEOTIDE SEQUENCE</scope>
    <source>
        <strain evidence="1">MF-1</strain>
    </source>
</reference>
<organism evidence="1 2">
    <name type="scientific">Austropuccinia psidii MF-1</name>
    <dbReference type="NCBI Taxonomy" id="1389203"/>
    <lineage>
        <taxon>Eukaryota</taxon>
        <taxon>Fungi</taxon>
        <taxon>Dikarya</taxon>
        <taxon>Basidiomycota</taxon>
        <taxon>Pucciniomycotina</taxon>
        <taxon>Pucciniomycetes</taxon>
        <taxon>Pucciniales</taxon>
        <taxon>Sphaerophragmiaceae</taxon>
        <taxon>Austropuccinia</taxon>
    </lineage>
</organism>
<dbReference type="EMBL" id="AVOT02002572">
    <property type="protein sequence ID" value="MBW0470865.1"/>
    <property type="molecule type" value="Genomic_DNA"/>
</dbReference>
<evidence type="ECO:0000313" key="1">
    <source>
        <dbReference type="EMBL" id="MBW0470865.1"/>
    </source>
</evidence>
<gene>
    <name evidence="1" type="ORF">O181_010580</name>
</gene>